<dbReference type="Gene3D" id="2.40.70.10">
    <property type="entry name" value="Acid Proteases"/>
    <property type="match status" value="1"/>
</dbReference>
<dbReference type="InterPro" id="IPR021109">
    <property type="entry name" value="Peptidase_aspartic_dom_sf"/>
</dbReference>
<dbReference type="EMBL" id="JAAGNN010000007">
    <property type="protein sequence ID" value="KAF4087177.1"/>
    <property type="molecule type" value="Genomic_DNA"/>
</dbReference>
<dbReference type="PANTHER" id="PTHR47966:SF66">
    <property type="entry name" value="PEPSINOGEN C"/>
    <property type="match status" value="1"/>
</dbReference>
<reference evidence="5 6" key="1">
    <citation type="submission" date="2020-02" db="EMBL/GenBank/DDBJ databases">
        <title>A chromosome-scale genome assembly of the black bullhead catfish (Ameiurus melas).</title>
        <authorList>
            <person name="Wen M."/>
            <person name="Zham M."/>
            <person name="Cabau C."/>
            <person name="Klopp C."/>
            <person name="Donnadieu C."/>
            <person name="Roques C."/>
            <person name="Bouchez O."/>
            <person name="Lampietro C."/>
            <person name="Jouanno E."/>
            <person name="Herpin A."/>
            <person name="Louis A."/>
            <person name="Berthelot C."/>
            <person name="Parey E."/>
            <person name="Roest-Crollius H."/>
            <person name="Braasch I."/>
            <person name="Postlethwait J."/>
            <person name="Robinson-Rechavi M."/>
            <person name="Echchiki A."/>
            <person name="Begum T."/>
            <person name="Montfort J."/>
            <person name="Schartl M."/>
            <person name="Bobe J."/>
            <person name="Guiguen Y."/>
        </authorList>
    </citation>
    <scope>NUCLEOTIDE SEQUENCE [LARGE SCALE GENOMIC DNA]</scope>
    <source>
        <strain evidence="5">M_S1</strain>
        <tissue evidence="5">Blood</tissue>
    </source>
</reference>
<dbReference type="PROSITE" id="PS51767">
    <property type="entry name" value="PEPTIDASE_A1"/>
    <property type="match status" value="1"/>
</dbReference>
<comment type="similarity">
    <text evidence="1">Belongs to the peptidase A1 family.</text>
</comment>
<evidence type="ECO:0000256" key="3">
    <source>
        <dbReference type="PIRSR" id="PIRSR601461-2"/>
    </source>
</evidence>
<organism evidence="5 6">
    <name type="scientific">Ameiurus melas</name>
    <name type="common">Black bullhead</name>
    <name type="synonym">Silurus melas</name>
    <dbReference type="NCBI Taxonomy" id="219545"/>
    <lineage>
        <taxon>Eukaryota</taxon>
        <taxon>Metazoa</taxon>
        <taxon>Chordata</taxon>
        <taxon>Craniata</taxon>
        <taxon>Vertebrata</taxon>
        <taxon>Euteleostomi</taxon>
        <taxon>Actinopterygii</taxon>
        <taxon>Neopterygii</taxon>
        <taxon>Teleostei</taxon>
        <taxon>Ostariophysi</taxon>
        <taxon>Siluriformes</taxon>
        <taxon>Ictaluridae</taxon>
        <taxon>Ameiurus</taxon>
    </lineage>
</organism>
<feature type="disulfide bond" evidence="3">
    <location>
        <begin position="41"/>
        <end position="46"/>
    </location>
</feature>
<evidence type="ECO:0000259" key="4">
    <source>
        <dbReference type="PROSITE" id="PS51767"/>
    </source>
</evidence>
<name>A0A7J6AYG9_AMEME</name>
<protein>
    <recommendedName>
        <fullName evidence="4">Peptidase A1 domain-containing protein</fullName>
    </recommendedName>
</protein>
<dbReference type="InterPro" id="IPR001461">
    <property type="entry name" value="Aspartic_peptidase_A1"/>
</dbReference>
<feature type="domain" description="Peptidase A1" evidence="4">
    <location>
        <begin position="10"/>
        <end position="189"/>
    </location>
</feature>
<comment type="caution">
    <text evidence="5">The sequence shown here is derived from an EMBL/GenBank/DDBJ whole genome shotgun (WGS) entry which is preliminary data.</text>
</comment>
<proteinExistence type="inferred from homology"/>
<dbReference type="InterPro" id="IPR033121">
    <property type="entry name" value="PEPTIDASE_A1"/>
</dbReference>
<dbReference type="PRINTS" id="PR00792">
    <property type="entry name" value="PEPSIN"/>
</dbReference>
<keyword evidence="6" id="KW-1185">Reference proteome</keyword>
<dbReference type="PANTHER" id="PTHR47966">
    <property type="entry name" value="BETA-SITE APP-CLEAVING ENZYME, ISOFORM A-RELATED"/>
    <property type="match status" value="1"/>
</dbReference>
<dbReference type="SUPFAM" id="SSF50630">
    <property type="entry name" value="Acid proteases"/>
    <property type="match status" value="1"/>
</dbReference>
<accession>A0A7J6AYG9</accession>
<gene>
    <name evidence="5" type="ORF">AMELA_G00092660</name>
</gene>
<evidence type="ECO:0000313" key="6">
    <source>
        <dbReference type="Proteomes" id="UP000593565"/>
    </source>
</evidence>
<evidence type="ECO:0000313" key="5">
    <source>
        <dbReference type="EMBL" id="KAF4087177.1"/>
    </source>
</evidence>
<keyword evidence="2 3" id="KW-1015">Disulfide bond</keyword>
<evidence type="ECO:0000256" key="1">
    <source>
        <dbReference type="ARBA" id="ARBA00007447"/>
    </source>
</evidence>
<dbReference type="GO" id="GO:0006508">
    <property type="term" value="P:proteolysis"/>
    <property type="evidence" value="ECO:0007669"/>
    <property type="project" value="InterPro"/>
</dbReference>
<sequence length="189" mass="20878">MDFTLVQMAYFGKVGIGTPPQYFYLHFDTGSSTLWVNSVYCNSDACNSHPLFNPSQSSTFTSNQQPFSIKYGTGSVQGFLGSDTITIGQLTVTNQKIGLSTSEPGDHFARPLHDGLMGLAFRPPTYQTIVDNMIQEGVIEEPIFAFYLSRDSESGSEVVFGGVDPSHYEGQINWVPVQQNSHWQLVFEG</sequence>
<evidence type="ECO:0000256" key="2">
    <source>
        <dbReference type="ARBA" id="ARBA00023157"/>
    </source>
</evidence>
<dbReference type="Proteomes" id="UP000593565">
    <property type="component" value="Unassembled WGS sequence"/>
</dbReference>
<dbReference type="FunFam" id="2.40.70.10:FF:000004">
    <property type="entry name" value="Pepsin A"/>
    <property type="match status" value="1"/>
</dbReference>
<dbReference type="GO" id="GO:0004190">
    <property type="term" value="F:aspartic-type endopeptidase activity"/>
    <property type="evidence" value="ECO:0007669"/>
    <property type="project" value="InterPro"/>
</dbReference>
<dbReference type="AlphaFoldDB" id="A0A7J6AYG9"/>
<dbReference type="Pfam" id="PF00026">
    <property type="entry name" value="Asp"/>
    <property type="match status" value="1"/>
</dbReference>